<name>A0ABV1KDY0_9PSEU</name>
<organism evidence="2 3">
    <name type="scientific">Pseudonocardia nematodicida</name>
    <dbReference type="NCBI Taxonomy" id="1206997"/>
    <lineage>
        <taxon>Bacteria</taxon>
        <taxon>Bacillati</taxon>
        <taxon>Actinomycetota</taxon>
        <taxon>Actinomycetes</taxon>
        <taxon>Pseudonocardiales</taxon>
        <taxon>Pseudonocardiaceae</taxon>
        <taxon>Pseudonocardia</taxon>
    </lineage>
</organism>
<dbReference type="Pfam" id="PF00144">
    <property type="entry name" value="Beta-lactamase"/>
    <property type="match status" value="1"/>
</dbReference>
<feature type="domain" description="Beta-lactamase-related" evidence="1">
    <location>
        <begin position="26"/>
        <end position="369"/>
    </location>
</feature>
<sequence>MTGRGGVHGVVSPGYAAVREQLAGLIDEDHDYSAQFCAYVGGRCVVDLWGGSGTGEHAVQGVFSATKGAAAVCVALLLERGLLDLDEPVSRYWPEFAQGGKATITVRTALSHQAGLPGVEPQLTLEQVFDHEYLATRLAVQVPHWYPGTAHGYHGLTIGTLADELVRRLDGRTVARFFDEEIGAPRDIDFFIATPDDHEPRVLDVLPQRPTPEQALAMRSSPLRADGDTLSGMAFNLAVSAPLDVLIPNVRRGRAAGQSSAGGVGSARGLARLYASCIGEVDGAPRLLSPETVAAVSQIQAAGPDIVLGLPVRYGIIFQKPDDRLRIGSHQAFGHDGAGGALGVADPWHDLAYGYVPRRMTTPGGADERGMDLARTVRRCHAELRG</sequence>
<dbReference type="InterPro" id="IPR012338">
    <property type="entry name" value="Beta-lactam/transpept-like"/>
</dbReference>
<accession>A0ABV1KDY0</accession>
<comment type="caution">
    <text evidence="2">The sequence shown here is derived from an EMBL/GenBank/DDBJ whole genome shotgun (WGS) entry which is preliminary data.</text>
</comment>
<reference evidence="2 3" key="1">
    <citation type="submission" date="2024-03" db="EMBL/GenBank/DDBJ databases">
        <title>Draft genome sequence of Pseudonocardia nematodicida JCM 31783.</title>
        <authorList>
            <person name="Butdee W."/>
            <person name="Duangmal K."/>
        </authorList>
    </citation>
    <scope>NUCLEOTIDE SEQUENCE [LARGE SCALE GENOMIC DNA]</scope>
    <source>
        <strain evidence="2 3">JCM 31783</strain>
    </source>
</reference>
<evidence type="ECO:0000313" key="2">
    <source>
        <dbReference type="EMBL" id="MEQ3552675.1"/>
    </source>
</evidence>
<dbReference type="GO" id="GO:0016787">
    <property type="term" value="F:hydrolase activity"/>
    <property type="evidence" value="ECO:0007669"/>
    <property type="project" value="UniProtKB-KW"/>
</dbReference>
<evidence type="ECO:0000313" key="3">
    <source>
        <dbReference type="Proteomes" id="UP001494902"/>
    </source>
</evidence>
<dbReference type="Proteomes" id="UP001494902">
    <property type="component" value="Unassembled WGS sequence"/>
</dbReference>
<evidence type="ECO:0000259" key="1">
    <source>
        <dbReference type="Pfam" id="PF00144"/>
    </source>
</evidence>
<dbReference type="PANTHER" id="PTHR43319:SF3">
    <property type="entry name" value="BETA-LACTAMASE-RELATED DOMAIN-CONTAINING PROTEIN"/>
    <property type="match status" value="1"/>
</dbReference>
<proteinExistence type="predicted"/>
<keyword evidence="2" id="KW-0378">Hydrolase</keyword>
<dbReference type="EMBL" id="JBEDNQ010000008">
    <property type="protein sequence ID" value="MEQ3552675.1"/>
    <property type="molecule type" value="Genomic_DNA"/>
</dbReference>
<dbReference type="InterPro" id="IPR052907">
    <property type="entry name" value="Beta-lactamase/esterase"/>
</dbReference>
<dbReference type="EC" id="3.1.1.103" evidence="2"/>
<dbReference type="InterPro" id="IPR001466">
    <property type="entry name" value="Beta-lactam-related"/>
</dbReference>
<keyword evidence="3" id="KW-1185">Reference proteome</keyword>
<dbReference type="SUPFAM" id="SSF56601">
    <property type="entry name" value="beta-lactamase/transpeptidase-like"/>
    <property type="match status" value="1"/>
</dbReference>
<protein>
    <submittedName>
        <fullName evidence="2">Serine hydrolase domain-containing protein</fullName>
        <ecNumber evidence="2">3.1.1.103</ecNumber>
    </submittedName>
</protein>
<dbReference type="Gene3D" id="3.40.710.10">
    <property type="entry name" value="DD-peptidase/beta-lactamase superfamily"/>
    <property type="match status" value="1"/>
</dbReference>
<gene>
    <name evidence="2" type="ORF">WIS52_19560</name>
</gene>
<dbReference type="PANTHER" id="PTHR43319">
    <property type="entry name" value="BETA-LACTAMASE-RELATED"/>
    <property type="match status" value="1"/>
</dbReference>
<dbReference type="RefSeq" id="WP_349299747.1">
    <property type="nucleotide sequence ID" value="NZ_JBEDNQ010000008.1"/>
</dbReference>